<dbReference type="GO" id="GO:0038023">
    <property type="term" value="F:signaling receptor activity"/>
    <property type="evidence" value="ECO:0007669"/>
    <property type="project" value="TreeGrafter"/>
</dbReference>
<evidence type="ECO:0000256" key="13">
    <source>
        <dbReference type="ARBA" id="ARBA00023198"/>
    </source>
</evidence>
<dbReference type="InterPro" id="IPR000157">
    <property type="entry name" value="TIR_dom"/>
</dbReference>
<name>A0A8C8TJ20_PERMB</name>
<evidence type="ECO:0000256" key="6">
    <source>
        <dbReference type="ARBA" id="ARBA00022729"/>
    </source>
</evidence>
<dbReference type="GeneTree" id="ENSGT00940000163576"/>
<feature type="domain" description="TIR" evidence="15">
    <location>
        <begin position="831"/>
        <end position="974"/>
    </location>
</feature>
<evidence type="ECO:0000256" key="3">
    <source>
        <dbReference type="ARBA" id="ARBA00022588"/>
    </source>
</evidence>
<keyword evidence="6" id="KW-0732">Signal</keyword>
<accession>A0A8C8TJ20</accession>
<keyword evidence="8" id="KW-0391">Immunity</keyword>
<dbReference type="PROSITE" id="PS51450">
    <property type="entry name" value="LRR"/>
    <property type="match status" value="4"/>
</dbReference>
<reference evidence="16" key="2">
    <citation type="submission" date="2025-08" db="UniProtKB">
        <authorList>
            <consortium name="Ensembl"/>
        </authorList>
    </citation>
    <scope>IDENTIFICATION</scope>
</reference>
<reference evidence="16" key="3">
    <citation type="submission" date="2025-09" db="UniProtKB">
        <authorList>
            <consortium name="Ensembl"/>
        </authorList>
    </citation>
    <scope>IDENTIFICATION</scope>
</reference>
<dbReference type="Proteomes" id="UP000694547">
    <property type="component" value="Chromosome X"/>
</dbReference>
<evidence type="ECO:0000256" key="8">
    <source>
        <dbReference type="ARBA" id="ARBA00022859"/>
    </source>
</evidence>
<dbReference type="InterPro" id="IPR001611">
    <property type="entry name" value="Leu-rich_rpt"/>
</dbReference>
<dbReference type="SMART" id="SM00369">
    <property type="entry name" value="LRR_TYP"/>
    <property type="match status" value="18"/>
</dbReference>
<evidence type="ECO:0000313" key="17">
    <source>
        <dbReference type="Proteomes" id="UP000694547"/>
    </source>
</evidence>
<dbReference type="Gene3D" id="3.80.10.10">
    <property type="entry name" value="Ribonuclease Inhibitor"/>
    <property type="match status" value="5"/>
</dbReference>
<evidence type="ECO:0000256" key="2">
    <source>
        <dbReference type="ARBA" id="ARBA00009634"/>
    </source>
</evidence>
<evidence type="ECO:0000256" key="11">
    <source>
        <dbReference type="ARBA" id="ARBA00023170"/>
    </source>
</evidence>
<dbReference type="SUPFAM" id="SSF52047">
    <property type="entry name" value="RNI-like"/>
    <property type="match status" value="1"/>
</dbReference>
<dbReference type="GO" id="GO:0005886">
    <property type="term" value="C:plasma membrane"/>
    <property type="evidence" value="ECO:0007669"/>
    <property type="project" value="TreeGrafter"/>
</dbReference>
<comment type="similarity">
    <text evidence="2">Belongs to the Toll-like receptor family.</text>
</comment>
<evidence type="ECO:0000256" key="12">
    <source>
        <dbReference type="ARBA" id="ARBA00023180"/>
    </source>
</evidence>
<dbReference type="PANTHER" id="PTHR24365:SF554">
    <property type="entry name" value="TOLL-LIKE RECEPTOR 13"/>
    <property type="match status" value="1"/>
</dbReference>
<dbReference type="GO" id="GO:0045087">
    <property type="term" value="P:innate immune response"/>
    <property type="evidence" value="ECO:0007669"/>
    <property type="project" value="UniProtKB-KW"/>
</dbReference>
<evidence type="ECO:0000256" key="4">
    <source>
        <dbReference type="ARBA" id="ARBA00022614"/>
    </source>
</evidence>
<dbReference type="FunFam" id="3.40.50.10140:FF:000001">
    <property type="entry name" value="Toll-like receptor 2"/>
    <property type="match status" value="1"/>
</dbReference>
<keyword evidence="17" id="KW-1185">Reference proteome</keyword>
<evidence type="ECO:0000256" key="5">
    <source>
        <dbReference type="ARBA" id="ARBA00022692"/>
    </source>
</evidence>
<dbReference type="GO" id="GO:0006954">
    <property type="term" value="P:inflammatory response"/>
    <property type="evidence" value="ECO:0007669"/>
    <property type="project" value="UniProtKB-KW"/>
</dbReference>
<evidence type="ECO:0000313" key="16">
    <source>
        <dbReference type="Ensembl" id="ENSPEMP00000012577.2"/>
    </source>
</evidence>
<dbReference type="Gene3D" id="3.40.50.10140">
    <property type="entry name" value="Toll/interleukin-1 receptor homology (TIR) domain"/>
    <property type="match status" value="1"/>
</dbReference>
<keyword evidence="10 14" id="KW-0472">Membrane</keyword>
<dbReference type="GO" id="GO:0002224">
    <property type="term" value="P:toll-like receptor signaling pathway"/>
    <property type="evidence" value="ECO:0007669"/>
    <property type="project" value="TreeGrafter"/>
</dbReference>
<dbReference type="Pfam" id="PF13855">
    <property type="entry name" value="LRR_8"/>
    <property type="match status" value="4"/>
</dbReference>
<dbReference type="InterPro" id="IPR003591">
    <property type="entry name" value="Leu-rich_rpt_typical-subtyp"/>
</dbReference>
<evidence type="ECO:0000256" key="14">
    <source>
        <dbReference type="SAM" id="Phobius"/>
    </source>
</evidence>
<dbReference type="SMART" id="SM00364">
    <property type="entry name" value="LRR_BAC"/>
    <property type="match status" value="6"/>
</dbReference>
<dbReference type="PROSITE" id="PS50104">
    <property type="entry name" value="TIR"/>
    <property type="match status" value="1"/>
</dbReference>
<evidence type="ECO:0000256" key="1">
    <source>
        <dbReference type="ARBA" id="ARBA00004479"/>
    </source>
</evidence>
<keyword evidence="3" id="KW-0399">Innate immunity</keyword>
<comment type="subcellular location">
    <subcellularLocation>
        <location evidence="1">Membrane</location>
        <topology evidence="1">Single-pass type I membrane protein</topology>
    </subcellularLocation>
</comment>
<dbReference type="FunFam" id="3.80.10.10:FF:001894">
    <property type="entry name" value="Toll-like receptor 13"/>
    <property type="match status" value="1"/>
</dbReference>
<evidence type="ECO:0000256" key="9">
    <source>
        <dbReference type="ARBA" id="ARBA00022989"/>
    </source>
</evidence>
<dbReference type="FunFam" id="3.80.10.10:FF:001643">
    <property type="entry name" value="Toll-like receptor 13"/>
    <property type="match status" value="1"/>
</dbReference>
<evidence type="ECO:0000259" key="15">
    <source>
        <dbReference type="PROSITE" id="PS50104"/>
    </source>
</evidence>
<dbReference type="SUPFAM" id="SSF52058">
    <property type="entry name" value="L domain-like"/>
    <property type="match status" value="2"/>
</dbReference>
<gene>
    <name evidence="16" type="primary">LOC102909648</name>
</gene>
<sequence>LFVLNILLAKNEQQPFLIRESLHVWRDFFPVVTWMPGAVKMSWGNLVPALQLLLLFIGLSLLSLVDTYGFNKCTQYEFDIHHVFCIRKKITNLTDAISDIPGYTTHLNLTENYIEILPARSFTNVPALLDLRLEWNFIWKIDEGAFRGLENLTLLNLVENKIQSVNNSFEGLSNLETLLLNHNQITHIHQKAFAPLVKLKYLSLARNNISNFSVILEAVQYLPCLEYLDLTNNSIIYLDHSPKSLVSLLHLSFQGNKLMELNFSALSLPNLTTLSASQNGHGVIQNVYLETLPQLRSLNLSGTSVKLEMLSAKHLQNIRVIDLSNRELRHGHLNVKTVCHLLRNLPMLEALVFQKNAINSEGIKHLAKCTRLLFLDLGQNSDLVHLNDSEFDALPSLQRLNLNKCQLSFISNRTWSSLQNLTILDLSHNKFKSFPDFAFSPLKGLKYLFLSRNPITELNNLAFSGLFSLKELNLAGCWIVTIDRYSFAQFPNLELLDLGANNIRTLNRGTFRCLKKLSVLILSHNRLEIIEPSAFSGLTYLHHLDLVYNSLSYFHKHLFSDLEKLQVLKLGFNKIKYETTRTLQYPPFMKLKSLKQLSLEGQQNGIQVVPSNFFQGLSSLQELLLGKNPSIFLDHRQFDPLINLTKLDISGTKGGDRSLYLNASLFKKLKRLKILRLENNNLDSLVPGMFSSLQSLQVLSLRFNNLKVINQSHLENLKSLMFFDVYGNKLQCNCDNMWFKNWSMNTGEVHVPFLRSYPCQQPESQSLLIDFDDAMCNFDFGMVYFFCSFSVVLTTMVFSWFSAKMISSLWYGLYICRAWYLTKWNKTEKKFLYDAFVSFSATDEEWVYKELVPALEEGSQTTFKLCLHHRDFEPGIDIFENIQNAINTSRKTLCVVSNQYLHSEWCRLEVQLASMKMFYEHKDVIILIFLEEIPNYRLSSYHRLRKLINRQTFITWPDSAHQQPLFWARIRNALGNETVEKENTHLIVVE</sequence>
<organism evidence="16 17">
    <name type="scientific">Peromyscus maniculatus bairdii</name>
    <name type="common">Prairie deer mouse</name>
    <dbReference type="NCBI Taxonomy" id="230844"/>
    <lineage>
        <taxon>Eukaryota</taxon>
        <taxon>Metazoa</taxon>
        <taxon>Chordata</taxon>
        <taxon>Craniata</taxon>
        <taxon>Vertebrata</taxon>
        <taxon>Euteleostomi</taxon>
        <taxon>Mammalia</taxon>
        <taxon>Eutheria</taxon>
        <taxon>Euarchontoglires</taxon>
        <taxon>Glires</taxon>
        <taxon>Rodentia</taxon>
        <taxon>Myomorpha</taxon>
        <taxon>Muroidea</taxon>
        <taxon>Cricetidae</taxon>
        <taxon>Neotominae</taxon>
        <taxon>Peromyscus</taxon>
    </lineage>
</organism>
<dbReference type="Ensembl" id="ENSPEMT00000016786.2">
    <property type="protein sequence ID" value="ENSPEMP00000012577.2"/>
    <property type="gene ID" value="ENSPEMG00000012872.2"/>
</dbReference>
<dbReference type="Pfam" id="PF01582">
    <property type="entry name" value="TIR"/>
    <property type="match status" value="1"/>
</dbReference>
<evidence type="ECO:0000256" key="10">
    <source>
        <dbReference type="ARBA" id="ARBA00023136"/>
    </source>
</evidence>
<evidence type="ECO:0000256" key="7">
    <source>
        <dbReference type="ARBA" id="ARBA00022737"/>
    </source>
</evidence>
<dbReference type="AlphaFoldDB" id="A0A8C8TJ20"/>
<keyword evidence="4" id="KW-0433">Leucine-rich repeat</keyword>
<proteinExistence type="inferred from homology"/>
<keyword evidence="5 14" id="KW-0812">Transmembrane</keyword>
<dbReference type="InterPro" id="IPR032675">
    <property type="entry name" value="LRR_dom_sf"/>
</dbReference>
<dbReference type="SUPFAM" id="SSF52200">
    <property type="entry name" value="Toll/Interleukin receptor TIR domain"/>
    <property type="match status" value="1"/>
</dbReference>
<keyword evidence="13" id="KW-0395">Inflammatory response</keyword>
<dbReference type="SMART" id="SM00365">
    <property type="entry name" value="LRR_SD22"/>
    <property type="match status" value="9"/>
</dbReference>
<keyword evidence="12" id="KW-0325">Glycoprotein</keyword>
<dbReference type="InterPro" id="IPR035897">
    <property type="entry name" value="Toll_tir_struct_dom_sf"/>
</dbReference>
<protein>
    <recommendedName>
        <fullName evidence="15">TIR domain-containing protein</fullName>
    </recommendedName>
</protein>
<reference evidence="16 17" key="1">
    <citation type="submission" date="2018-10" db="EMBL/GenBank/DDBJ databases">
        <title>Improved assembly of the deer mouse Peromyscus maniculatus genome.</title>
        <authorList>
            <person name="Lassance J.-M."/>
            <person name="Hoekstra H.E."/>
        </authorList>
    </citation>
    <scope>NUCLEOTIDE SEQUENCE [LARGE SCALE GENOMIC DNA]</scope>
</reference>
<dbReference type="SMART" id="SM00255">
    <property type="entry name" value="TIR"/>
    <property type="match status" value="1"/>
</dbReference>
<dbReference type="PANTHER" id="PTHR24365">
    <property type="entry name" value="TOLL-LIKE RECEPTOR"/>
    <property type="match status" value="1"/>
</dbReference>
<keyword evidence="7" id="KW-0677">Repeat</keyword>
<feature type="transmembrane region" description="Helical" evidence="14">
    <location>
        <begin position="782"/>
        <end position="801"/>
    </location>
</feature>
<keyword evidence="11" id="KW-0675">Receptor</keyword>
<keyword evidence="9 14" id="KW-1133">Transmembrane helix</keyword>